<gene>
    <name evidence="1" type="ORF">ABHN84_17340</name>
</gene>
<evidence type="ECO:0000313" key="2">
    <source>
        <dbReference type="Proteomes" id="UP001477278"/>
    </source>
</evidence>
<dbReference type="RefSeq" id="WP_347690735.1">
    <property type="nucleotide sequence ID" value="NZ_JBDPZN010000008.1"/>
</dbReference>
<keyword evidence="2" id="KW-1185">Reference proteome</keyword>
<organism evidence="1 2">
    <name type="scientific">Shewanella vesiculosa</name>
    <dbReference type="NCBI Taxonomy" id="518738"/>
    <lineage>
        <taxon>Bacteria</taxon>
        <taxon>Pseudomonadati</taxon>
        <taxon>Pseudomonadota</taxon>
        <taxon>Gammaproteobacteria</taxon>
        <taxon>Alteromonadales</taxon>
        <taxon>Shewanellaceae</taxon>
        <taxon>Shewanella</taxon>
    </lineage>
</organism>
<dbReference type="Proteomes" id="UP001477278">
    <property type="component" value="Unassembled WGS sequence"/>
</dbReference>
<sequence length="191" mass="22266">MALHPHVGDFYTEWLAKADNYQDESLSDYFNKAFSLFTLYNKLYAEATFTLARANEITINEQRGFPDRKGATHYAPKFLGHNNLLNLFNDDQDCQQSILELIEHIENERFFIKLSMPYGERQPDKDRQLVQDMRSTGAIKKVEAVLGLIYSVRCNMFHGNKQFDQVQIALLKPVTIILRKVIVQLYEKLSR</sequence>
<evidence type="ECO:0000313" key="1">
    <source>
        <dbReference type="EMBL" id="MEO3684038.1"/>
    </source>
</evidence>
<reference evidence="1 2" key="1">
    <citation type="submission" date="2024-05" db="EMBL/GenBank/DDBJ databases">
        <title>Genome sequencing of Marine Estuary Bacteria, Shewanella vesiculosa and S. baltica, and Pseudomonas syringae.</title>
        <authorList>
            <person name="Gurung A."/>
            <person name="Maclea K.S."/>
        </authorList>
    </citation>
    <scope>NUCLEOTIDE SEQUENCE [LARGE SCALE GENOMIC DNA]</scope>
    <source>
        <strain evidence="1 2">1A</strain>
    </source>
</reference>
<accession>A0ABV0FT68</accession>
<evidence type="ECO:0008006" key="3">
    <source>
        <dbReference type="Google" id="ProtNLM"/>
    </source>
</evidence>
<proteinExistence type="predicted"/>
<comment type="caution">
    <text evidence="1">The sequence shown here is derived from an EMBL/GenBank/DDBJ whole genome shotgun (WGS) entry which is preliminary data.</text>
</comment>
<protein>
    <recommendedName>
        <fullName evidence="3">Apea-like HEPN domain-containing protein</fullName>
    </recommendedName>
</protein>
<name>A0ABV0FT68_9GAMM</name>
<dbReference type="EMBL" id="JBDPZN010000008">
    <property type="protein sequence ID" value="MEO3684038.1"/>
    <property type="molecule type" value="Genomic_DNA"/>
</dbReference>